<dbReference type="Pfam" id="PF03023">
    <property type="entry name" value="MurJ"/>
    <property type="match status" value="1"/>
</dbReference>
<name>A0A1E7DPB8_9BACI</name>
<keyword evidence="3 9" id="KW-0812">Transmembrane</keyword>
<organism evidence="10 11">
    <name type="scientific">Domibacillus iocasae</name>
    <dbReference type="NCBI Taxonomy" id="1714016"/>
    <lineage>
        <taxon>Bacteria</taxon>
        <taxon>Bacillati</taxon>
        <taxon>Bacillota</taxon>
        <taxon>Bacilli</taxon>
        <taxon>Bacillales</taxon>
        <taxon>Bacillaceae</taxon>
        <taxon>Domibacillus</taxon>
    </lineage>
</organism>
<feature type="transmembrane region" description="Helical" evidence="9">
    <location>
        <begin position="160"/>
        <end position="179"/>
    </location>
</feature>
<dbReference type="PANTHER" id="PTHR47019">
    <property type="entry name" value="LIPID II FLIPPASE MURJ"/>
    <property type="match status" value="1"/>
</dbReference>
<feature type="transmembrane region" description="Helical" evidence="9">
    <location>
        <begin position="224"/>
        <end position="244"/>
    </location>
</feature>
<feature type="transmembrane region" description="Helical" evidence="9">
    <location>
        <begin position="400"/>
        <end position="422"/>
    </location>
</feature>
<dbReference type="GO" id="GO:0034204">
    <property type="term" value="P:lipid translocation"/>
    <property type="evidence" value="ECO:0007669"/>
    <property type="project" value="TreeGrafter"/>
</dbReference>
<dbReference type="GO" id="GO:0005886">
    <property type="term" value="C:plasma membrane"/>
    <property type="evidence" value="ECO:0007669"/>
    <property type="project" value="UniProtKB-SubCell"/>
</dbReference>
<evidence type="ECO:0000313" key="11">
    <source>
        <dbReference type="Proteomes" id="UP000095658"/>
    </source>
</evidence>
<evidence type="ECO:0000256" key="2">
    <source>
        <dbReference type="ARBA" id="ARBA00022475"/>
    </source>
</evidence>
<comment type="caution">
    <text evidence="10">The sequence shown here is derived from an EMBL/GenBank/DDBJ whole genome shotgun (WGS) entry which is preliminary data.</text>
</comment>
<proteinExistence type="inferred from homology"/>
<gene>
    <name evidence="10" type="ORF">BA724_06570</name>
</gene>
<feature type="transmembrane region" description="Helical" evidence="9">
    <location>
        <begin position="299"/>
        <end position="321"/>
    </location>
</feature>
<evidence type="ECO:0000256" key="9">
    <source>
        <dbReference type="SAM" id="Phobius"/>
    </source>
</evidence>
<reference evidence="10 11" key="1">
    <citation type="submission" date="2016-06" db="EMBL/GenBank/DDBJ databases">
        <title>Domibacillus iocasae genome sequencing.</title>
        <authorList>
            <person name="Verma A."/>
            <person name="Pal Y."/>
            <person name="Ojha A.K."/>
            <person name="Krishnamurthi S."/>
        </authorList>
    </citation>
    <scope>NUCLEOTIDE SEQUENCE [LARGE SCALE GENOMIC DNA]</scope>
    <source>
        <strain evidence="10 11">DSM 29979</strain>
    </source>
</reference>
<keyword evidence="4 8" id="KW-0133">Cell shape</keyword>
<dbReference type="GO" id="GO:0015648">
    <property type="term" value="F:lipid-linked peptidoglycan transporter activity"/>
    <property type="evidence" value="ECO:0007669"/>
    <property type="project" value="UniProtKB-UniRule"/>
</dbReference>
<dbReference type="AlphaFoldDB" id="A0A1E7DPB8"/>
<dbReference type="EMBL" id="MAMP01000021">
    <property type="protein sequence ID" value="OES44921.1"/>
    <property type="molecule type" value="Genomic_DNA"/>
</dbReference>
<keyword evidence="7 8" id="KW-0472">Membrane</keyword>
<keyword evidence="11" id="KW-1185">Reference proteome</keyword>
<dbReference type="GO" id="GO:0008360">
    <property type="term" value="P:regulation of cell shape"/>
    <property type="evidence" value="ECO:0007669"/>
    <property type="project" value="UniProtKB-UniRule"/>
</dbReference>
<feature type="transmembrane region" description="Helical" evidence="9">
    <location>
        <begin position="375"/>
        <end position="394"/>
    </location>
</feature>
<evidence type="ECO:0000256" key="4">
    <source>
        <dbReference type="ARBA" id="ARBA00022960"/>
    </source>
</evidence>
<dbReference type="Proteomes" id="UP000095658">
    <property type="component" value="Unassembled WGS sequence"/>
</dbReference>
<feature type="transmembrane region" description="Helical" evidence="9">
    <location>
        <begin position="185"/>
        <end position="204"/>
    </location>
</feature>
<dbReference type="OrthoDB" id="9804143at2"/>
<evidence type="ECO:0000313" key="10">
    <source>
        <dbReference type="EMBL" id="OES44921.1"/>
    </source>
</evidence>
<comment type="function">
    <text evidence="8">Involved in peptidoglycan biosynthesis. Transports lipid-linked peptidoglycan precursors from the inner to the outer leaflet of the cytoplasmic membrane.</text>
</comment>
<keyword evidence="2 8" id="KW-1003">Cell membrane</keyword>
<keyword evidence="6 9" id="KW-1133">Transmembrane helix</keyword>
<evidence type="ECO:0000256" key="8">
    <source>
        <dbReference type="PIRNR" id="PIRNR002869"/>
    </source>
</evidence>
<feature type="transmembrane region" description="Helical" evidence="9">
    <location>
        <begin position="85"/>
        <end position="109"/>
    </location>
</feature>
<dbReference type="STRING" id="1714016.BA724_06570"/>
<dbReference type="PRINTS" id="PR01806">
    <property type="entry name" value="VIRFACTRMVIN"/>
</dbReference>
<feature type="transmembrane region" description="Helical" evidence="9">
    <location>
        <begin position="466"/>
        <end position="487"/>
    </location>
</feature>
<accession>A0A1E7DPB8</accession>
<evidence type="ECO:0000256" key="7">
    <source>
        <dbReference type="ARBA" id="ARBA00023136"/>
    </source>
</evidence>
<evidence type="ECO:0000256" key="3">
    <source>
        <dbReference type="ARBA" id="ARBA00022692"/>
    </source>
</evidence>
<comment type="similarity">
    <text evidence="8">Belongs to the MurJ/MviN family.</text>
</comment>
<keyword evidence="8" id="KW-0961">Cell wall biogenesis/degradation</keyword>
<dbReference type="NCBIfam" id="TIGR01695">
    <property type="entry name" value="murJ_mviN"/>
    <property type="match status" value="1"/>
</dbReference>
<feature type="transmembrane region" description="Helical" evidence="9">
    <location>
        <begin position="264"/>
        <end position="287"/>
    </location>
</feature>
<evidence type="ECO:0000256" key="5">
    <source>
        <dbReference type="ARBA" id="ARBA00022984"/>
    </source>
</evidence>
<feature type="transmembrane region" description="Helical" evidence="9">
    <location>
        <begin position="129"/>
        <end position="148"/>
    </location>
</feature>
<keyword evidence="8" id="KW-0813">Transport</keyword>
<comment type="subcellular location">
    <subcellularLocation>
        <location evidence="1">Cell membrane</location>
        <topology evidence="1">Multi-pass membrane protein</topology>
    </subcellularLocation>
</comment>
<feature type="transmembrane region" description="Helical" evidence="9">
    <location>
        <begin position="42"/>
        <end position="64"/>
    </location>
</feature>
<dbReference type="InterPro" id="IPR051050">
    <property type="entry name" value="Lipid_II_flippase_MurJ/MviN"/>
</dbReference>
<feature type="transmembrane region" description="Helical" evidence="9">
    <location>
        <begin position="341"/>
        <end position="363"/>
    </location>
</feature>
<evidence type="ECO:0000256" key="1">
    <source>
        <dbReference type="ARBA" id="ARBA00004651"/>
    </source>
</evidence>
<dbReference type="InterPro" id="IPR004268">
    <property type="entry name" value="MurJ"/>
</dbReference>
<evidence type="ECO:0000256" key="6">
    <source>
        <dbReference type="ARBA" id="ARBA00022989"/>
    </source>
</evidence>
<dbReference type="CDD" id="cd13123">
    <property type="entry name" value="MATE_MurJ_like"/>
    <property type="match status" value="1"/>
</dbReference>
<sequence length="506" mass="56484">MMSLKKTAIWLALFALTVKLSGFVRESIMAYKFGVSSETDGYLLAFSFITLAIAMIAGGFNNVFLPLYVKNRQNNPERTDRTASAIMNITFLLFIVISLLGYLFAPWFVPVIYGNMTEETAKTAISITRFFFVFMSFIALTSILDSYLQGRRIFVPSQVAKLLQTVFGVSFALLFSGQWGIASLAYGFIVGTILGILVQFFYLFKTDYRWKPVLSGDKEFQHSFLVLLAPAILSSVVGQINVFVNKGFASGIGEGPVTYLNNAQLLSSIPHTIYATTIAVIIFTLLAEQITDRPRFQNTFFSGMQISLLTLAPIAAGLWVVGEEALSFIFERGKFTAEDTHNTYVALVYYLPTIVTQGMQYIVAKALYAQGKTKTVFRISVFTIAINAFLNWLFIGPFGYPGLALTTSIVSLYYLTACTIFVYKDFDKSEPARLVGLLVRTAIVTAFMAVPLYFMRPFVEDLYSLWQLAILVPIGVVLYVIGLFLFYKEGFRKLLSIVKRNKGALS</sequence>
<dbReference type="PIRSF" id="PIRSF002869">
    <property type="entry name" value="MviN"/>
    <property type="match status" value="1"/>
</dbReference>
<dbReference type="GO" id="GO:0009252">
    <property type="term" value="P:peptidoglycan biosynthetic process"/>
    <property type="evidence" value="ECO:0007669"/>
    <property type="project" value="UniProtKB-UniRule"/>
</dbReference>
<feature type="transmembrane region" description="Helical" evidence="9">
    <location>
        <begin position="434"/>
        <end position="454"/>
    </location>
</feature>
<protein>
    <recommendedName>
        <fullName evidence="8">Lipid II flippase</fullName>
    </recommendedName>
</protein>
<dbReference type="PANTHER" id="PTHR47019:SF1">
    <property type="entry name" value="LIPID II FLIPPASE MURJ"/>
    <property type="match status" value="1"/>
</dbReference>
<dbReference type="GO" id="GO:0071555">
    <property type="term" value="P:cell wall organization"/>
    <property type="evidence" value="ECO:0007669"/>
    <property type="project" value="UniProtKB-UniRule"/>
</dbReference>
<keyword evidence="5 8" id="KW-0573">Peptidoglycan synthesis</keyword>